<dbReference type="STRING" id="1280950.HJO_04775"/>
<evidence type="ECO:0000259" key="1">
    <source>
        <dbReference type="Pfam" id="PF01636"/>
    </source>
</evidence>
<dbReference type="SUPFAM" id="SSF56112">
    <property type="entry name" value="Protein kinase-like (PK-like)"/>
    <property type="match status" value="1"/>
</dbReference>
<proteinExistence type="predicted"/>
<dbReference type="GO" id="GO:0016740">
    <property type="term" value="F:transferase activity"/>
    <property type="evidence" value="ECO:0007669"/>
    <property type="project" value="UniProtKB-KW"/>
</dbReference>
<protein>
    <submittedName>
        <fullName evidence="2">Phosphotransferase enzyme family protein</fullName>
    </submittedName>
</protein>
<dbReference type="RefSeq" id="WP_241764663.1">
    <property type="nucleotide sequence ID" value="NZ_ARYK01000001.1"/>
</dbReference>
<dbReference type="eggNOG" id="COG3173">
    <property type="taxonomic scope" value="Bacteria"/>
</dbReference>
<dbReference type="Gene3D" id="3.90.1200.10">
    <property type="match status" value="1"/>
</dbReference>
<evidence type="ECO:0000313" key="2">
    <source>
        <dbReference type="EMBL" id="KCZ94663.1"/>
    </source>
</evidence>
<dbReference type="EMBL" id="ARYK01000001">
    <property type="protein sequence ID" value="KCZ94663.1"/>
    <property type="molecule type" value="Genomic_DNA"/>
</dbReference>
<dbReference type="Proteomes" id="UP000025171">
    <property type="component" value="Unassembled WGS sequence"/>
</dbReference>
<keyword evidence="2" id="KW-0808">Transferase</keyword>
<gene>
    <name evidence="2" type="ORF">HJO_04775</name>
</gene>
<dbReference type="PATRIC" id="fig|1280950.3.peg.971"/>
<dbReference type="CDD" id="cd05154">
    <property type="entry name" value="ACAD10_11_N-like"/>
    <property type="match status" value="1"/>
</dbReference>
<dbReference type="Gene3D" id="3.30.200.20">
    <property type="entry name" value="Phosphorylase Kinase, domain 1"/>
    <property type="match status" value="1"/>
</dbReference>
<dbReference type="AlphaFoldDB" id="A0A059FW46"/>
<dbReference type="InterPro" id="IPR041726">
    <property type="entry name" value="ACAD10_11_N"/>
</dbReference>
<dbReference type="PANTHER" id="PTHR21310">
    <property type="entry name" value="AMINOGLYCOSIDE PHOSPHOTRANSFERASE-RELATED-RELATED"/>
    <property type="match status" value="1"/>
</dbReference>
<dbReference type="InterPro" id="IPR002575">
    <property type="entry name" value="Aminoglycoside_PTrfase"/>
</dbReference>
<name>A0A059FW46_9PROT</name>
<reference evidence="2 3" key="1">
    <citation type="journal article" date="2014" name="Antonie Van Leeuwenhoek">
        <title>Hyphomonas beringensis sp. nov. and Hyphomonas chukchiensis sp. nov., isolated from surface seawater of the Bering Sea and Chukchi Sea.</title>
        <authorList>
            <person name="Li C."/>
            <person name="Lai Q."/>
            <person name="Li G."/>
            <person name="Dong C."/>
            <person name="Wang J."/>
            <person name="Liao Y."/>
            <person name="Shao Z."/>
        </authorList>
    </citation>
    <scope>NUCLEOTIDE SEQUENCE [LARGE SCALE GENOMIC DNA]</scope>
    <source>
        <strain evidence="2 3">MHS-2</strain>
    </source>
</reference>
<evidence type="ECO:0000313" key="3">
    <source>
        <dbReference type="Proteomes" id="UP000025171"/>
    </source>
</evidence>
<keyword evidence="3" id="KW-1185">Reference proteome</keyword>
<accession>A0A059FW46</accession>
<dbReference type="PANTHER" id="PTHR21310:SF57">
    <property type="entry name" value="BLR2944 PROTEIN"/>
    <property type="match status" value="1"/>
</dbReference>
<dbReference type="Pfam" id="PF01636">
    <property type="entry name" value="APH"/>
    <property type="match status" value="1"/>
</dbReference>
<sequence>MASHIFRAIVAKMGSADHIEKALERWAKGLFGPKSRIEALKRLSGGASQETWAFEVSGVGTSRRLILRRAPGGVAMARSSEAVSLATEAALLAAAATAGVPVPAVLGVSDPGTDLGEAFIMERIDGETLGRKILRDDAYAPARPVLAAQCGRALAGIHAADLASLPALPHSNGLDQINKYEAIYRAFDLPRPVFELALAWLKANPPAPQPAVLVHGDFRLGNLIVAPEGLASVLDWELAHVGDPREDIAWICVNSWRFGQIENRVGGFGDLDSLLDAYAEAGGVRFDTRQIDWWETLGSLKWGIMCMIMYEAFRSGADASVERAAIGRRVSETEIDLLNLLEKVS</sequence>
<feature type="domain" description="Aminoglycoside phosphotransferase" evidence="1">
    <location>
        <begin position="40"/>
        <end position="292"/>
    </location>
</feature>
<dbReference type="InterPro" id="IPR011009">
    <property type="entry name" value="Kinase-like_dom_sf"/>
</dbReference>
<organism evidence="2 3">
    <name type="scientific">Hyphomonas johnsonii MHS-2</name>
    <dbReference type="NCBI Taxonomy" id="1280950"/>
    <lineage>
        <taxon>Bacteria</taxon>
        <taxon>Pseudomonadati</taxon>
        <taxon>Pseudomonadota</taxon>
        <taxon>Alphaproteobacteria</taxon>
        <taxon>Hyphomonadales</taxon>
        <taxon>Hyphomonadaceae</taxon>
        <taxon>Hyphomonas</taxon>
    </lineage>
</organism>
<dbReference type="InterPro" id="IPR051678">
    <property type="entry name" value="AGP_Transferase"/>
</dbReference>
<comment type="caution">
    <text evidence="2">The sequence shown here is derived from an EMBL/GenBank/DDBJ whole genome shotgun (WGS) entry which is preliminary data.</text>
</comment>